<keyword evidence="6" id="KW-0040">ANK repeat</keyword>
<dbReference type="SMART" id="SM00248">
    <property type="entry name" value="ANK"/>
    <property type="match status" value="3"/>
</dbReference>
<dbReference type="GO" id="GO:0070679">
    <property type="term" value="F:inositol 1,4,5 trisphosphate binding"/>
    <property type="evidence" value="ECO:0000318"/>
    <property type="project" value="GO_Central"/>
</dbReference>
<reference evidence="13" key="2">
    <citation type="submission" date="2021-01" db="UniProtKB">
        <authorList>
            <consortium name="EnsemblMetazoa"/>
        </authorList>
    </citation>
    <scope>IDENTIFICATION</scope>
</reference>
<evidence type="ECO:0000256" key="5">
    <source>
        <dbReference type="ARBA" id="ARBA00022989"/>
    </source>
</evidence>
<evidence type="ECO:0000259" key="12">
    <source>
        <dbReference type="SMART" id="SM01420"/>
    </source>
</evidence>
<dbReference type="GeneID" id="586872"/>
<keyword evidence="2" id="KW-0813">Transport</keyword>
<dbReference type="OrthoDB" id="2373987at2759"/>
<dbReference type="RefSeq" id="XP_011666663.2">
    <property type="nucleotide sequence ID" value="XM_011668361.2"/>
</dbReference>
<feature type="transmembrane region" description="Helical" evidence="11">
    <location>
        <begin position="674"/>
        <end position="696"/>
    </location>
</feature>
<feature type="transmembrane region" description="Helical" evidence="11">
    <location>
        <begin position="633"/>
        <end position="654"/>
    </location>
</feature>
<dbReference type="GO" id="GO:0005886">
    <property type="term" value="C:plasma membrane"/>
    <property type="evidence" value="ECO:0000318"/>
    <property type="project" value="GO_Central"/>
</dbReference>
<dbReference type="InterPro" id="IPR036770">
    <property type="entry name" value="Ankyrin_rpt-contain_sf"/>
</dbReference>
<feature type="transmembrane region" description="Helical" evidence="11">
    <location>
        <begin position="478"/>
        <end position="498"/>
    </location>
</feature>
<dbReference type="SUPFAM" id="SSF48403">
    <property type="entry name" value="Ankyrin repeat"/>
    <property type="match status" value="1"/>
</dbReference>
<evidence type="ECO:0000256" key="4">
    <source>
        <dbReference type="ARBA" id="ARBA00022737"/>
    </source>
</evidence>
<sequence length="1025" mass="115081">MVTIQVTDADYGIELAGEDEIELEEKLENETKLDDNSLDKKEQSGSNDGKSEGSDEGSDETKEKNLESGSQTNQDWRKNFKVRVQTGAPMFRQVSLRYARTQKKAKPEDMSAFTHEERFMAAVRDGDVSFVEDALDKLATQPLDVNCTDRNGRTAIAVAITRGNLLILKLLLKSNVAIGDSLLRAVDTQFLEAVKLILKHSESCGDNQMEIVNCRSETDDYHPEITPIILACHHNNFEIIDILLKYKALVPSPDSSDSERTAKHTLQRSVGTLNIYRALSSQFYISKVSDDPMGDGFLLCNRLREMSGLEYEFRAEYLELADTMEEYAADLLGQARDSKELNKIMTHGPKKNKSGDGDDGAILQKVFMAIDYTQKKFVAHPHCQQLLIKRFFGSLAYTRDWPLWKQLLMSLVIMVGYPFISIVYILVPTQKVITFGDTPFVKFLMSVGSRLTFLVFLLIATSASGTTSDDPLKQWTRIPVPLLFLILAWLIGMTWAAIKDIYRQGVKTFVTNGQNVLEFFILALFWPALILYLMAYLQTREPTIDSISRRDVDLDELREFLQNETVPELRDYIDEVFRNASFEIRASQTANLTELIQSVVKLTCENKTVTDIPMTTAPVFSGRVALPSDHPSVLADAFFAIATVIAFLRLLSLTVSSQLVGPLQISLGGMLFDIVKFILVFIIVWFAFALGLNQIYQTYEEHTYQECMADPNAACDSGAFSSVGLSMLTLFWALFGLESLSIIQLESGINHYFTEAVGTLLFGLYLMFAVVVMLNALIAMMSNTYTRVEENSDTEWKYARAQMWVSFLQHGNTTPPPFNVFPAIRDWALMCKNIGSSCCFSRKDVNDNTKKRRDKGQQEYTVTVRQLVERYILDQTTLGADSEANVTRSDIMAIRNDIAVFRYETFKSLKASEVSFTNLKGTLGSIQNQLDKVDIMNTKTTELDQHVRDVRRRTTEIHGTVDDIMDNLTNTLSKVRGSRGAPARRQKTGASGLRVTEEDDEGGAASGAPSTSSSVFRDDDADTQT</sequence>
<dbReference type="Proteomes" id="UP000007110">
    <property type="component" value="Unassembled WGS sequence"/>
</dbReference>
<evidence type="ECO:0000256" key="3">
    <source>
        <dbReference type="ARBA" id="ARBA00022692"/>
    </source>
</evidence>
<dbReference type="Pfam" id="PF08344">
    <property type="entry name" value="TRP_2"/>
    <property type="match status" value="1"/>
</dbReference>
<dbReference type="InterPro" id="IPR002110">
    <property type="entry name" value="Ankyrin_rpt"/>
</dbReference>
<dbReference type="AlphaFoldDB" id="A0A7M7HKX2"/>
<keyword evidence="14" id="KW-1185">Reference proteome</keyword>
<dbReference type="InterPro" id="IPR005821">
    <property type="entry name" value="Ion_trans_dom"/>
</dbReference>
<feature type="transmembrane region" description="Helical" evidence="11">
    <location>
        <begin position="407"/>
        <end position="427"/>
    </location>
</feature>
<feature type="region of interest" description="Disordered" evidence="10">
    <location>
        <begin position="975"/>
        <end position="1025"/>
    </location>
</feature>
<organism evidence="13 14">
    <name type="scientific">Strongylocentrotus purpuratus</name>
    <name type="common">Purple sea urchin</name>
    <dbReference type="NCBI Taxonomy" id="7668"/>
    <lineage>
        <taxon>Eukaryota</taxon>
        <taxon>Metazoa</taxon>
        <taxon>Echinodermata</taxon>
        <taxon>Eleutherozoa</taxon>
        <taxon>Echinozoa</taxon>
        <taxon>Echinoidea</taxon>
        <taxon>Euechinoidea</taxon>
        <taxon>Echinacea</taxon>
        <taxon>Camarodonta</taxon>
        <taxon>Echinidea</taxon>
        <taxon>Strongylocentrotidae</taxon>
        <taxon>Strongylocentrotus</taxon>
    </lineage>
</organism>
<keyword evidence="4" id="KW-0677">Repeat</keyword>
<dbReference type="InParanoid" id="A0A7M7HKX2"/>
<evidence type="ECO:0000256" key="11">
    <source>
        <dbReference type="SAM" id="Phobius"/>
    </source>
</evidence>
<dbReference type="GO" id="GO:0051480">
    <property type="term" value="P:regulation of cytosolic calcium ion concentration"/>
    <property type="evidence" value="ECO:0000318"/>
    <property type="project" value="GO_Central"/>
</dbReference>
<evidence type="ECO:0000313" key="13">
    <source>
        <dbReference type="EnsemblMetazoa" id="XP_011666663"/>
    </source>
</evidence>
<dbReference type="PANTHER" id="PTHR10117:SF54">
    <property type="entry name" value="TRANSIENT RECEPTOR POTENTIAL-GAMMA PROTEIN"/>
    <property type="match status" value="1"/>
</dbReference>
<dbReference type="Gene3D" id="1.10.287.70">
    <property type="match status" value="1"/>
</dbReference>
<dbReference type="Pfam" id="PF12796">
    <property type="entry name" value="Ank_2"/>
    <property type="match status" value="1"/>
</dbReference>
<keyword evidence="7" id="KW-0406">Ion transport</keyword>
<evidence type="ECO:0000256" key="1">
    <source>
        <dbReference type="ARBA" id="ARBA00004141"/>
    </source>
</evidence>
<feature type="transmembrane region" description="Helical" evidence="11">
    <location>
        <begin position="717"/>
        <end position="737"/>
    </location>
</feature>
<feature type="compositionally biased region" description="Basic and acidic residues" evidence="10">
    <location>
        <begin position="24"/>
        <end position="66"/>
    </location>
</feature>
<evidence type="ECO:0000256" key="7">
    <source>
        <dbReference type="ARBA" id="ARBA00023065"/>
    </source>
</evidence>
<protein>
    <recommendedName>
        <fullName evidence="12">Transient receptor ion channel domain-containing protein</fullName>
    </recommendedName>
</protein>
<proteinExistence type="predicted"/>
<dbReference type="GO" id="GO:0015279">
    <property type="term" value="F:store-operated calcium channel activity"/>
    <property type="evidence" value="ECO:0000318"/>
    <property type="project" value="GO_Central"/>
</dbReference>
<feature type="transmembrane region" description="Helical" evidence="11">
    <location>
        <begin position="757"/>
        <end position="778"/>
    </location>
</feature>
<evidence type="ECO:0000256" key="10">
    <source>
        <dbReference type="SAM" id="MobiDB-lite"/>
    </source>
</evidence>
<reference evidence="14" key="1">
    <citation type="submission" date="2015-02" db="EMBL/GenBank/DDBJ databases">
        <title>Genome sequencing for Strongylocentrotus purpuratus.</title>
        <authorList>
            <person name="Murali S."/>
            <person name="Liu Y."/>
            <person name="Vee V."/>
            <person name="English A."/>
            <person name="Wang M."/>
            <person name="Skinner E."/>
            <person name="Han Y."/>
            <person name="Muzny D.M."/>
            <person name="Worley K.C."/>
            <person name="Gibbs R.A."/>
        </authorList>
    </citation>
    <scope>NUCLEOTIDE SEQUENCE</scope>
</reference>
<dbReference type="PANTHER" id="PTHR10117">
    <property type="entry name" value="TRANSIENT RECEPTOR POTENTIAL CHANNEL"/>
    <property type="match status" value="1"/>
</dbReference>
<keyword evidence="8 11" id="KW-0472">Membrane</keyword>
<dbReference type="SMART" id="SM01420">
    <property type="entry name" value="TRP_2"/>
    <property type="match status" value="1"/>
</dbReference>
<feature type="domain" description="Transient receptor ion channel" evidence="12">
    <location>
        <begin position="252"/>
        <end position="314"/>
    </location>
</feature>
<dbReference type="GO" id="GO:0070588">
    <property type="term" value="P:calcium ion transmembrane transport"/>
    <property type="evidence" value="ECO:0000318"/>
    <property type="project" value="GO_Central"/>
</dbReference>
<dbReference type="InterPro" id="IPR002153">
    <property type="entry name" value="TRPC_channel"/>
</dbReference>
<feature type="region of interest" description="Disordered" evidence="10">
    <location>
        <begin position="24"/>
        <end position="78"/>
    </location>
</feature>
<name>A0A7M7HKX2_STRPU</name>
<dbReference type="EnsemblMetazoa" id="XM_011668361">
    <property type="protein sequence ID" value="XP_011666663"/>
    <property type="gene ID" value="LOC586872"/>
</dbReference>
<dbReference type="GO" id="GO:0034703">
    <property type="term" value="C:cation channel complex"/>
    <property type="evidence" value="ECO:0000318"/>
    <property type="project" value="GO_Central"/>
</dbReference>
<dbReference type="FunFam" id="1.25.40.20:FF:000680">
    <property type="entry name" value="Uncharacterized protein"/>
    <property type="match status" value="1"/>
</dbReference>
<dbReference type="Gene3D" id="1.25.40.20">
    <property type="entry name" value="Ankyrin repeat-containing domain"/>
    <property type="match status" value="1"/>
</dbReference>
<feature type="transmembrane region" description="Helical" evidence="11">
    <location>
        <begin position="518"/>
        <end position="537"/>
    </location>
</feature>
<accession>A0A7M7HKX2</accession>
<evidence type="ECO:0000256" key="6">
    <source>
        <dbReference type="ARBA" id="ARBA00023043"/>
    </source>
</evidence>
<dbReference type="Pfam" id="PF00520">
    <property type="entry name" value="Ion_trans"/>
    <property type="match status" value="1"/>
</dbReference>
<evidence type="ECO:0000256" key="8">
    <source>
        <dbReference type="ARBA" id="ARBA00023136"/>
    </source>
</evidence>
<feature type="transmembrane region" description="Helical" evidence="11">
    <location>
        <begin position="447"/>
        <end position="466"/>
    </location>
</feature>
<dbReference type="InterPro" id="IPR013555">
    <property type="entry name" value="TRP_dom"/>
</dbReference>
<comment type="subcellular location">
    <subcellularLocation>
        <location evidence="1">Membrane</location>
        <topology evidence="1">Multi-pass membrane protein</topology>
    </subcellularLocation>
</comment>
<keyword evidence="5 11" id="KW-1133">Transmembrane helix</keyword>
<evidence type="ECO:0000313" key="14">
    <source>
        <dbReference type="Proteomes" id="UP000007110"/>
    </source>
</evidence>
<dbReference type="KEGG" id="spu:586872"/>
<keyword evidence="9" id="KW-0407">Ion channel</keyword>
<evidence type="ECO:0000256" key="9">
    <source>
        <dbReference type="ARBA" id="ARBA00023303"/>
    </source>
</evidence>
<keyword evidence="3 11" id="KW-0812">Transmembrane</keyword>
<dbReference type="PRINTS" id="PR01097">
    <property type="entry name" value="TRNSRECEPTRP"/>
</dbReference>
<evidence type="ECO:0000256" key="2">
    <source>
        <dbReference type="ARBA" id="ARBA00022448"/>
    </source>
</evidence>
<dbReference type="OMA" id="ICKHSES"/>